<proteinExistence type="predicted"/>
<comment type="caution">
    <text evidence="1">The sequence shown here is derived from an EMBL/GenBank/DDBJ whole genome shotgun (WGS) entry which is preliminary data.</text>
</comment>
<dbReference type="EMBL" id="JACHIH010000019">
    <property type="protein sequence ID" value="MBB5048294.1"/>
    <property type="molecule type" value="Genomic_DNA"/>
</dbReference>
<evidence type="ECO:0000313" key="2">
    <source>
        <dbReference type="Proteomes" id="UP000542353"/>
    </source>
</evidence>
<sequence>MSDLTMKLTLDVLRDVLQQAGYRVETLTDPVANVAYVRSATGGLAFDIRPGNRLAGPDQSFVDVAFTAVLQIQGELPLDVVNRWNATRRFARLQLSQPFLVFCLDVSVAGGVTQDYLRAQIEIWDQLVQQLIAFLRDELKQLSVRETAAAAADQQAALPSAPAHDKAAQTATPALIQ</sequence>
<organism evidence="1 2">
    <name type="scientific">Rhodopseudomonas rhenobacensis</name>
    <dbReference type="NCBI Taxonomy" id="87461"/>
    <lineage>
        <taxon>Bacteria</taxon>
        <taxon>Pseudomonadati</taxon>
        <taxon>Pseudomonadota</taxon>
        <taxon>Alphaproteobacteria</taxon>
        <taxon>Hyphomicrobiales</taxon>
        <taxon>Nitrobacteraceae</taxon>
        <taxon>Rhodopseudomonas</taxon>
    </lineage>
</organism>
<gene>
    <name evidence="1" type="ORF">HNR60_003057</name>
</gene>
<reference evidence="1 2" key="1">
    <citation type="submission" date="2020-08" db="EMBL/GenBank/DDBJ databases">
        <title>Genomic Encyclopedia of Type Strains, Phase IV (KMG-IV): sequencing the most valuable type-strain genomes for metagenomic binning, comparative biology and taxonomic classification.</title>
        <authorList>
            <person name="Goeker M."/>
        </authorList>
    </citation>
    <scope>NUCLEOTIDE SEQUENCE [LARGE SCALE GENOMIC DNA]</scope>
    <source>
        <strain evidence="1 2">DSM 12706</strain>
    </source>
</reference>
<evidence type="ECO:0008006" key="3">
    <source>
        <dbReference type="Google" id="ProtNLM"/>
    </source>
</evidence>
<dbReference type="RefSeq" id="WP_184258895.1">
    <property type="nucleotide sequence ID" value="NZ_JACHIH010000019.1"/>
</dbReference>
<keyword evidence="2" id="KW-1185">Reference proteome</keyword>
<evidence type="ECO:0000313" key="1">
    <source>
        <dbReference type="EMBL" id="MBB5048294.1"/>
    </source>
</evidence>
<dbReference type="CDD" id="cd17511">
    <property type="entry name" value="YbjN_AmyR-like"/>
    <property type="match status" value="1"/>
</dbReference>
<name>A0A7W7Z5C3_9BRAD</name>
<dbReference type="Proteomes" id="UP000542353">
    <property type="component" value="Unassembled WGS sequence"/>
</dbReference>
<dbReference type="Pfam" id="PF10722">
    <property type="entry name" value="YbjN"/>
    <property type="match status" value="1"/>
</dbReference>
<protein>
    <recommendedName>
        <fullName evidence="3">Sensory transduction regulator</fullName>
    </recommendedName>
</protein>
<accession>A0A7W7Z5C3</accession>
<dbReference type="InterPro" id="IPR019660">
    <property type="entry name" value="Put_sensory_transdc_reg_YbjN"/>
</dbReference>
<dbReference type="AlphaFoldDB" id="A0A7W7Z5C3"/>